<reference evidence="2 3" key="1">
    <citation type="submission" date="2023-12" db="EMBL/GenBank/DDBJ databases">
        <title>Pseudomonas sp. T5W1.</title>
        <authorList>
            <person name="Maltman C."/>
        </authorList>
    </citation>
    <scope>NUCLEOTIDE SEQUENCE [LARGE SCALE GENOMIC DNA]</scope>
    <source>
        <strain evidence="2 3">T5W1</strain>
    </source>
</reference>
<dbReference type="Proteomes" id="UP001292571">
    <property type="component" value="Unassembled WGS sequence"/>
</dbReference>
<feature type="transmembrane region" description="Helical" evidence="1">
    <location>
        <begin position="60"/>
        <end position="85"/>
    </location>
</feature>
<organism evidence="2 3">
    <name type="scientific">Pseudomonas spirodelae</name>
    <dbReference type="NCBI Taxonomy" id="3101751"/>
    <lineage>
        <taxon>Bacteria</taxon>
        <taxon>Pseudomonadati</taxon>
        <taxon>Pseudomonadota</taxon>
        <taxon>Gammaproteobacteria</taxon>
        <taxon>Pseudomonadales</taxon>
        <taxon>Pseudomonadaceae</taxon>
        <taxon>Pseudomonas</taxon>
    </lineage>
</organism>
<keyword evidence="1" id="KW-0472">Membrane</keyword>
<dbReference type="RefSeq" id="WP_322948911.1">
    <property type="nucleotide sequence ID" value="NZ_JAYEET010000025.1"/>
</dbReference>
<protein>
    <recommendedName>
        <fullName evidence="4">GlsB/YeaQ/YmgE family stress response membrane protein</fullName>
    </recommendedName>
</protein>
<name>A0ABU5P8C3_9PSED</name>
<keyword evidence="1" id="KW-1133">Transmembrane helix</keyword>
<comment type="caution">
    <text evidence="2">The sequence shown here is derived from an EMBL/GenBank/DDBJ whole genome shotgun (WGS) entry which is preliminary data.</text>
</comment>
<evidence type="ECO:0008006" key="4">
    <source>
        <dbReference type="Google" id="ProtNLM"/>
    </source>
</evidence>
<keyword evidence="3" id="KW-1185">Reference proteome</keyword>
<feature type="transmembrane region" description="Helical" evidence="1">
    <location>
        <begin position="6"/>
        <end position="21"/>
    </location>
</feature>
<accession>A0ABU5P8C3</accession>
<proteinExistence type="predicted"/>
<keyword evidence="1" id="KW-0812">Transmembrane</keyword>
<dbReference type="EMBL" id="JAYEET010000025">
    <property type="protein sequence ID" value="MEA1605840.1"/>
    <property type="molecule type" value="Genomic_DNA"/>
</dbReference>
<evidence type="ECO:0000313" key="2">
    <source>
        <dbReference type="EMBL" id="MEA1605840.1"/>
    </source>
</evidence>
<gene>
    <name evidence="2" type="ORF">SOP97_08430</name>
</gene>
<feature type="transmembrane region" description="Helical" evidence="1">
    <location>
        <begin position="33"/>
        <end position="54"/>
    </location>
</feature>
<evidence type="ECO:0000313" key="3">
    <source>
        <dbReference type="Proteomes" id="UP001292571"/>
    </source>
</evidence>
<evidence type="ECO:0000256" key="1">
    <source>
        <dbReference type="SAM" id="Phobius"/>
    </source>
</evidence>
<sequence length="89" mass="9333">MGIVVGIVIFLIVLGAAASLIERGAASRLLRPYIGLLLIAALIAGLGVIVGFLFSGLQDFFLITAKIIAVFACAGLCLHLIVIVAKRWL</sequence>